<comment type="caution">
    <text evidence="1">The sequence shown here is derived from an EMBL/GenBank/DDBJ whole genome shotgun (WGS) entry which is preliminary data.</text>
</comment>
<evidence type="ECO:0000313" key="2">
    <source>
        <dbReference type="Proteomes" id="UP000461880"/>
    </source>
</evidence>
<dbReference type="AlphaFoldDB" id="A0A7X2NQ27"/>
<dbReference type="EMBL" id="VUMN01000001">
    <property type="protein sequence ID" value="MSS57522.1"/>
    <property type="molecule type" value="Genomic_DNA"/>
</dbReference>
<dbReference type="SUPFAM" id="SSF109604">
    <property type="entry name" value="HD-domain/PDEase-like"/>
    <property type="match status" value="1"/>
</dbReference>
<evidence type="ECO:0000313" key="1">
    <source>
        <dbReference type="EMBL" id="MSS57522.1"/>
    </source>
</evidence>
<reference evidence="1 2" key="1">
    <citation type="submission" date="2019-08" db="EMBL/GenBank/DDBJ databases">
        <title>In-depth cultivation of the pig gut microbiome towards novel bacterial diversity and tailored functional studies.</title>
        <authorList>
            <person name="Wylensek D."/>
            <person name="Hitch T.C.A."/>
            <person name="Clavel T."/>
        </authorList>
    </citation>
    <scope>NUCLEOTIDE SEQUENCE [LARGE SCALE GENOMIC DNA]</scope>
    <source>
        <strain evidence="1 2">Oil+RF-744-GAM-WT-6</strain>
    </source>
</reference>
<evidence type="ECO:0008006" key="3">
    <source>
        <dbReference type="Google" id="ProtNLM"/>
    </source>
</evidence>
<name>A0A7X2NQ27_9FIRM</name>
<gene>
    <name evidence="1" type="ORF">FYJ51_01160</name>
</gene>
<sequence>MNERYERMLAELPEGMQNAVRTDAMQRIGAVDMNCGMNYTSYPNFVSISPYSRLEHSIGTAWILWKTTGNPAISYAGLFHDIATPVFSHVIDFLNGDYETQESTEALTGTVIHNSQALCHILESEQIPLSAAEDYHQYPLADNASPKLCADRLEYTMGNLINYGFAEESLVNQFWNDLSIQKDEHGNPEYGFETEELCLKFGLLALKCSEVYSAPEDRYGMERLARLLKQALAEGVLTRADFMTTEPEVIGKLKQSSLKKEWDAFTALHELEFSDHGTEAAGWLQVSCKKRMINPLIHGVRLSMKEESFRKALEEYRQESFEIYMREKSEYE</sequence>
<dbReference type="RefSeq" id="WP_105303780.1">
    <property type="nucleotide sequence ID" value="NZ_VUMN01000001.1"/>
</dbReference>
<keyword evidence="2" id="KW-1185">Reference proteome</keyword>
<protein>
    <recommendedName>
        <fullName evidence="3">HD domain-containing protein</fullName>
    </recommendedName>
</protein>
<proteinExistence type="predicted"/>
<organism evidence="1 2">
    <name type="scientific">Stecheria intestinalis</name>
    <dbReference type="NCBI Taxonomy" id="2606630"/>
    <lineage>
        <taxon>Bacteria</taxon>
        <taxon>Bacillati</taxon>
        <taxon>Bacillota</taxon>
        <taxon>Erysipelotrichia</taxon>
        <taxon>Erysipelotrichales</taxon>
        <taxon>Erysipelotrichaceae</taxon>
        <taxon>Stecheria</taxon>
    </lineage>
</organism>
<accession>A0A7X2NQ27</accession>
<dbReference type="Proteomes" id="UP000461880">
    <property type="component" value="Unassembled WGS sequence"/>
</dbReference>
<dbReference type="Gene3D" id="1.10.3210.10">
    <property type="entry name" value="Hypothetical protein af1432"/>
    <property type="match status" value="1"/>
</dbReference>